<dbReference type="Proteomes" id="UP000796761">
    <property type="component" value="Unassembled WGS sequence"/>
</dbReference>
<name>A0A8K1LN54_9PASS</name>
<evidence type="ECO:0000313" key="3">
    <source>
        <dbReference type="Proteomes" id="UP000796761"/>
    </source>
</evidence>
<gene>
    <name evidence="2" type="ORF">HGM15179_007179</name>
</gene>
<dbReference type="AlphaFoldDB" id="A0A8K1LN54"/>
<reference evidence="2" key="1">
    <citation type="submission" date="2019-04" db="EMBL/GenBank/DDBJ databases">
        <title>Genome assembly of Zosterops borbonicus 15179.</title>
        <authorList>
            <person name="Leroy T."/>
            <person name="Anselmetti Y."/>
            <person name="Tilak M.-K."/>
            <person name="Nabholz B."/>
        </authorList>
    </citation>
    <scope>NUCLEOTIDE SEQUENCE</scope>
    <source>
        <strain evidence="2">HGM_15179</strain>
        <tissue evidence="2">Muscle</tissue>
    </source>
</reference>
<evidence type="ECO:0000313" key="2">
    <source>
        <dbReference type="EMBL" id="TRZ19937.1"/>
    </source>
</evidence>
<accession>A0A8K1LN54</accession>
<sequence length="103" mass="11572">MGSGARDRPAAILSSRSPEPSGAVPVRDESGARHQMFETSQLCEQLIHALANMLINVERGIVKPYPGEQGWNGMVTWDDKRQQWNYSPFLLLPPILYAEYDTI</sequence>
<evidence type="ECO:0000256" key="1">
    <source>
        <dbReference type="SAM" id="MobiDB-lite"/>
    </source>
</evidence>
<protein>
    <submittedName>
        <fullName evidence="2">Uncharacterized protein</fullName>
    </submittedName>
</protein>
<proteinExistence type="predicted"/>
<feature type="region of interest" description="Disordered" evidence="1">
    <location>
        <begin position="1"/>
        <end position="31"/>
    </location>
</feature>
<organism evidence="2 3">
    <name type="scientific">Zosterops borbonicus</name>
    <dbReference type="NCBI Taxonomy" id="364589"/>
    <lineage>
        <taxon>Eukaryota</taxon>
        <taxon>Metazoa</taxon>
        <taxon>Chordata</taxon>
        <taxon>Craniata</taxon>
        <taxon>Vertebrata</taxon>
        <taxon>Euteleostomi</taxon>
        <taxon>Archelosauria</taxon>
        <taxon>Archosauria</taxon>
        <taxon>Dinosauria</taxon>
        <taxon>Saurischia</taxon>
        <taxon>Theropoda</taxon>
        <taxon>Coelurosauria</taxon>
        <taxon>Aves</taxon>
        <taxon>Neognathae</taxon>
        <taxon>Neoaves</taxon>
        <taxon>Telluraves</taxon>
        <taxon>Australaves</taxon>
        <taxon>Passeriformes</taxon>
        <taxon>Sylvioidea</taxon>
        <taxon>Zosteropidae</taxon>
        <taxon>Zosterops</taxon>
    </lineage>
</organism>
<comment type="caution">
    <text evidence="2">The sequence shown here is derived from an EMBL/GenBank/DDBJ whole genome shotgun (WGS) entry which is preliminary data.</text>
</comment>
<keyword evidence="3" id="KW-1185">Reference proteome</keyword>
<dbReference type="EMBL" id="SWJQ01000164">
    <property type="protein sequence ID" value="TRZ19937.1"/>
    <property type="molecule type" value="Genomic_DNA"/>
</dbReference>